<dbReference type="GeneID" id="37028036"/>
<feature type="region of interest" description="Disordered" evidence="1">
    <location>
        <begin position="1"/>
        <end position="108"/>
    </location>
</feature>
<evidence type="ECO:0000256" key="1">
    <source>
        <dbReference type="SAM" id="MobiDB-lite"/>
    </source>
</evidence>
<feature type="compositionally biased region" description="Polar residues" evidence="1">
    <location>
        <begin position="78"/>
        <end position="108"/>
    </location>
</feature>
<feature type="compositionally biased region" description="Gly residues" evidence="1">
    <location>
        <begin position="290"/>
        <end position="302"/>
    </location>
</feature>
<feature type="compositionally biased region" description="Low complexity" evidence="1">
    <location>
        <begin position="34"/>
        <end position="45"/>
    </location>
</feature>
<evidence type="ECO:0000313" key="2">
    <source>
        <dbReference type="EMBL" id="PWN27370.1"/>
    </source>
</evidence>
<feature type="compositionally biased region" description="Gly residues" evidence="1">
    <location>
        <begin position="229"/>
        <end position="239"/>
    </location>
</feature>
<name>A0A316UQ07_9BASI</name>
<protein>
    <submittedName>
        <fullName evidence="2">Uncharacterized protein</fullName>
    </submittedName>
</protein>
<feature type="compositionally biased region" description="Basic and acidic residues" evidence="1">
    <location>
        <begin position="185"/>
        <end position="195"/>
    </location>
</feature>
<organism evidence="2 3">
    <name type="scientific">Jaminaea rosea</name>
    <dbReference type="NCBI Taxonomy" id="1569628"/>
    <lineage>
        <taxon>Eukaryota</taxon>
        <taxon>Fungi</taxon>
        <taxon>Dikarya</taxon>
        <taxon>Basidiomycota</taxon>
        <taxon>Ustilaginomycotina</taxon>
        <taxon>Exobasidiomycetes</taxon>
        <taxon>Microstromatales</taxon>
        <taxon>Microstromatales incertae sedis</taxon>
        <taxon>Jaminaea</taxon>
    </lineage>
</organism>
<keyword evidence="3" id="KW-1185">Reference proteome</keyword>
<evidence type="ECO:0000313" key="3">
    <source>
        <dbReference type="Proteomes" id="UP000245884"/>
    </source>
</evidence>
<dbReference type="Proteomes" id="UP000245884">
    <property type="component" value="Unassembled WGS sequence"/>
</dbReference>
<reference evidence="2 3" key="1">
    <citation type="journal article" date="2018" name="Mol. Biol. Evol.">
        <title>Broad Genomic Sampling Reveals a Smut Pathogenic Ancestry of the Fungal Clade Ustilaginomycotina.</title>
        <authorList>
            <person name="Kijpornyongpan T."/>
            <person name="Mondo S.J."/>
            <person name="Barry K."/>
            <person name="Sandor L."/>
            <person name="Lee J."/>
            <person name="Lipzen A."/>
            <person name="Pangilinan J."/>
            <person name="LaButti K."/>
            <person name="Hainaut M."/>
            <person name="Henrissat B."/>
            <person name="Grigoriev I.V."/>
            <person name="Spatafora J.W."/>
            <person name="Aime M.C."/>
        </authorList>
    </citation>
    <scope>NUCLEOTIDE SEQUENCE [LARGE SCALE GENOMIC DNA]</scope>
    <source>
        <strain evidence="2 3">MCA 5214</strain>
    </source>
</reference>
<dbReference type="STRING" id="1569628.A0A316UQ07"/>
<feature type="compositionally biased region" description="Low complexity" evidence="1">
    <location>
        <begin position="207"/>
        <end position="219"/>
    </location>
</feature>
<feature type="compositionally biased region" description="Low complexity" evidence="1">
    <location>
        <begin position="60"/>
        <end position="70"/>
    </location>
</feature>
<sequence>MPPTRRPRVDVVIRVPKRLPYLPPTAGTGKGKQAEQQQASASSSSDPLIGKPLDGGNNVSSSSSASASGSRALLDGTTAPQVTISAPTDPSSSSSHLPQPQATPAETSCAEWSSLLTWARAARGPQWSDALGMWMVDKGGVEYGSFCGDPAQGVHGPSAEVEVHGDTDGVDGGEKGAPAAADGDDVMRQDGHESIGDGDAGGSRTLQAQQQQQEQQNPQPSSAYMDPPAGGGGGGGGGASFDPAQRPGSGGGGLPPPHFTPGGGGFNPAVAAGAGGNGGAGQAARHAGLPMGGAGGSGGRGW</sequence>
<gene>
    <name evidence="2" type="ORF">BDZ90DRAFT_232350</name>
</gene>
<accession>A0A316UQ07</accession>
<dbReference type="OrthoDB" id="5550090at2759"/>
<feature type="region of interest" description="Disordered" evidence="1">
    <location>
        <begin position="153"/>
        <end position="302"/>
    </location>
</feature>
<dbReference type="EMBL" id="KZ819668">
    <property type="protein sequence ID" value="PWN27370.1"/>
    <property type="molecule type" value="Genomic_DNA"/>
</dbReference>
<dbReference type="RefSeq" id="XP_025361982.1">
    <property type="nucleotide sequence ID" value="XM_025506213.1"/>
</dbReference>
<dbReference type="AlphaFoldDB" id="A0A316UQ07"/>
<proteinExistence type="predicted"/>